<organism evidence="3 4">
    <name type="scientific">Mycobacterium paragordonae</name>
    <dbReference type="NCBI Taxonomy" id="1389713"/>
    <lineage>
        <taxon>Bacteria</taxon>
        <taxon>Bacillati</taxon>
        <taxon>Actinomycetota</taxon>
        <taxon>Actinomycetes</taxon>
        <taxon>Mycobacteriales</taxon>
        <taxon>Mycobacteriaceae</taxon>
        <taxon>Mycobacterium</taxon>
    </lineage>
</organism>
<comment type="caution">
    <text evidence="3">The sequence shown here is derived from an EMBL/GenBank/DDBJ whole genome shotgun (WGS) entry which is preliminary data.</text>
</comment>
<dbReference type="RefSeq" id="WP_065044127.1">
    <property type="nucleotide sequence ID" value="NZ_JAUFSA010000001.1"/>
</dbReference>
<evidence type="ECO:0000259" key="2">
    <source>
        <dbReference type="Pfam" id="PF14355"/>
    </source>
</evidence>
<feature type="region of interest" description="Disordered" evidence="1">
    <location>
        <begin position="234"/>
        <end position="253"/>
    </location>
</feature>
<dbReference type="Proteomes" id="UP001229081">
    <property type="component" value="Unassembled WGS sequence"/>
</dbReference>
<name>A0A4R5WX05_9MYCO</name>
<dbReference type="InterPro" id="IPR026001">
    <property type="entry name" value="Abi-like_C"/>
</dbReference>
<reference evidence="3" key="1">
    <citation type="submission" date="2023-06" db="EMBL/GenBank/DDBJ databases">
        <title>Identification of two novel mycobacterium reveal diversities and complexities of Mycobacterium gordonae clade.</title>
        <authorList>
            <person name="Matsumoto Y."/>
            <person name="Nakamura S."/>
            <person name="Motooka D."/>
            <person name="Fukushima K."/>
        </authorList>
    </citation>
    <scope>NUCLEOTIDE SEQUENCE</scope>
    <source>
        <strain evidence="3">TY812</strain>
    </source>
</reference>
<sequence>MTDLVELGAVLGAFFEEGAGPSHDQLDQAFLRHGLVPGDPAPGGRTSHGSILGKTKRIRRVFVYAADHKVSAGLPLAKEIVALLRADGSFSSALAEYAGAQKVSRLASAFRGFGLTLADTGELRPTVIDNLVGTELTDALRQYVQRINLNPDDAPLQVGTGKELDEAAARHVLEERTGSYPVGGSAGSFPVMLASTFAAIGLAVPGRVELDSDPHRAVQQCLFLLGTSVNRLRNEAGTGHGRPGPPRKTAPLSPAEARLVARATALLAGALLDSL</sequence>
<proteinExistence type="predicted"/>
<feature type="domain" description="Abortive infection protein-like C-terminal" evidence="2">
    <location>
        <begin position="214"/>
        <end position="268"/>
    </location>
</feature>
<dbReference type="AlphaFoldDB" id="A0A4R5WX05"/>
<dbReference type="Pfam" id="PF14355">
    <property type="entry name" value="Abi_C"/>
    <property type="match status" value="1"/>
</dbReference>
<dbReference type="EMBL" id="JAUFSA010000001">
    <property type="protein sequence ID" value="MDP7733718.1"/>
    <property type="molecule type" value="Genomic_DNA"/>
</dbReference>
<evidence type="ECO:0000313" key="4">
    <source>
        <dbReference type="Proteomes" id="UP001229081"/>
    </source>
</evidence>
<gene>
    <name evidence="3" type="ORF">QXL92_02970</name>
</gene>
<accession>A0A4R5WX05</accession>
<evidence type="ECO:0000256" key="1">
    <source>
        <dbReference type="SAM" id="MobiDB-lite"/>
    </source>
</evidence>
<protein>
    <submittedName>
        <fullName evidence="3">Abortive infection family protein</fullName>
    </submittedName>
</protein>
<evidence type="ECO:0000313" key="3">
    <source>
        <dbReference type="EMBL" id="MDP7733718.1"/>
    </source>
</evidence>